<dbReference type="PANTHER" id="PTHR35509:SF1">
    <property type="entry name" value="DOMAIN PROTEIN, PUTATIVE (DUF1995)-RELATED"/>
    <property type="match status" value="1"/>
</dbReference>
<feature type="compositionally biased region" description="Polar residues" evidence="2">
    <location>
        <begin position="1"/>
        <end position="14"/>
    </location>
</feature>
<dbReference type="EMBL" id="JALLBG020000135">
    <property type="protein sequence ID" value="KAL3762489.1"/>
    <property type="molecule type" value="Genomic_DNA"/>
</dbReference>
<reference evidence="4 5" key="1">
    <citation type="submission" date="2024-10" db="EMBL/GenBank/DDBJ databases">
        <title>Updated reference genomes for cyclostephanoid diatoms.</title>
        <authorList>
            <person name="Roberts W.R."/>
            <person name="Alverson A.J."/>
        </authorList>
    </citation>
    <scope>NUCLEOTIDE SEQUENCE [LARGE SCALE GENOMIC DNA]</scope>
    <source>
        <strain evidence="4 5">AJA232-27</strain>
    </source>
</reference>
<feature type="region of interest" description="Disordered" evidence="2">
    <location>
        <begin position="587"/>
        <end position="643"/>
    </location>
</feature>
<feature type="compositionally biased region" description="Polar residues" evidence="2">
    <location>
        <begin position="174"/>
        <end position="185"/>
    </location>
</feature>
<feature type="region of interest" description="Disordered" evidence="2">
    <location>
        <begin position="111"/>
        <end position="265"/>
    </location>
</feature>
<feature type="coiled-coil region" evidence="1">
    <location>
        <begin position="303"/>
        <end position="337"/>
    </location>
</feature>
<feature type="compositionally biased region" description="Basic residues" evidence="2">
    <location>
        <begin position="217"/>
        <end position="230"/>
    </location>
</feature>
<organism evidence="4 5">
    <name type="scientific">Discostella pseudostelligera</name>
    <dbReference type="NCBI Taxonomy" id="259834"/>
    <lineage>
        <taxon>Eukaryota</taxon>
        <taxon>Sar</taxon>
        <taxon>Stramenopiles</taxon>
        <taxon>Ochrophyta</taxon>
        <taxon>Bacillariophyta</taxon>
        <taxon>Coscinodiscophyceae</taxon>
        <taxon>Thalassiosirophycidae</taxon>
        <taxon>Stephanodiscales</taxon>
        <taxon>Stephanodiscaceae</taxon>
        <taxon>Discostella</taxon>
    </lineage>
</organism>
<gene>
    <name evidence="4" type="ORF">ACHAWU_008192</name>
</gene>
<feature type="compositionally biased region" description="Polar residues" evidence="2">
    <location>
        <begin position="251"/>
        <end position="265"/>
    </location>
</feature>
<keyword evidence="5" id="KW-1185">Reference proteome</keyword>
<evidence type="ECO:0000256" key="1">
    <source>
        <dbReference type="SAM" id="Coils"/>
    </source>
</evidence>
<feature type="compositionally biased region" description="Basic and acidic residues" evidence="2">
    <location>
        <begin position="149"/>
        <end position="160"/>
    </location>
</feature>
<comment type="caution">
    <text evidence="4">The sequence shown here is derived from an EMBL/GenBank/DDBJ whole genome shotgun (WGS) entry which is preliminary data.</text>
</comment>
<dbReference type="Proteomes" id="UP001530293">
    <property type="component" value="Unassembled WGS sequence"/>
</dbReference>
<name>A0ABD3MEW5_9STRA</name>
<evidence type="ECO:0000256" key="2">
    <source>
        <dbReference type="SAM" id="MobiDB-lite"/>
    </source>
</evidence>
<evidence type="ECO:0000313" key="5">
    <source>
        <dbReference type="Proteomes" id="UP001530293"/>
    </source>
</evidence>
<feature type="compositionally biased region" description="Polar residues" evidence="2">
    <location>
        <begin position="599"/>
        <end position="611"/>
    </location>
</feature>
<evidence type="ECO:0000313" key="4">
    <source>
        <dbReference type="EMBL" id="KAL3762489.1"/>
    </source>
</evidence>
<dbReference type="PANTHER" id="PTHR35509">
    <property type="entry name" value="DOMAIN PROTEIN, PUTATIVE (DUF1995)-RELATED"/>
    <property type="match status" value="1"/>
</dbReference>
<accession>A0ABD3MEW5</accession>
<proteinExistence type="predicted"/>
<dbReference type="InterPro" id="IPR053021">
    <property type="entry name" value="Chloroplast_ADK"/>
</dbReference>
<dbReference type="Pfam" id="PF09353">
    <property type="entry name" value="DUF1995"/>
    <property type="match status" value="1"/>
</dbReference>
<feature type="domain" description="DUF1995" evidence="3">
    <location>
        <begin position="392"/>
        <end position="570"/>
    </location>
</feature>
<feature type="region of interest" description="Disordered" evidence="2">
    <location>
        <begin position="1"/>
        <end position="20"/>
    </location>
</feature>
<dbReference type="AlphaFoldDB" id="A0ABD3MEW5"/>
<protein>
    <recommendedName>
        <fullName evidence="3">DUF1995 domain-containing protein</fullName>
    </recommendedName>
</protein>
<keyword evidence="1" id="KW-0175">Coiled coil</keyword>
<evidence type="ECO:0000259" key="3">
    <source>
        <dbReference type="Pfam" id="PF09353"/>
    </source>
</evidence>
<feature type="compositionally biased region" description="Polar residues" evidence="2">
    <location>
        <begin position="126"/>
        <end position="143"/>
    </location>
</feature>
<dbReference type="InterPro" id="IPR018962">
    <property type="entry name" value="DUF1995"/>
</dbReference>
<sequence>MTVNQCGHNHTPADQSRHSRHHRMLRTFAFLALSGESLSLMLPGQPACPTSSVKLMSLSKSIGMQYHLPKRRRRMFAIELQLQFTSDRDWDSHMNDINSLHSTPDGMLLLPSLPSAHHGRRRYNGSLPSRRSTPLFLAQSSESTGGGFGKDDDKKKDRENSNNSNGGPKPKANKNINSDNASRQSGIVKGTSPPNDGNRSNSNSANKNTNANDQAKRPRKRNKNKGKMKSGIKASYDTTTTVETGSGGIMKTSNENTSLKGFKSNTYASPPKKIVKEQQTPEIIPKEIKNESNVNDDDLKKRIVQLETIVSNQMTEIQKLQRKVEELSQSVSVFSNVVDVLREAGIQIDEEDDVVVGGVDSGGEDDVRSQSTPISAQRKMISDDMEIFGLAPKSVTDAADAAGASMLSAILAGKHRMLVDVRDAELTRDPALFVEFIELAILPVAAGLEGLDGDEFRNRVKIVFPTVKDLMSYRRSMALAAPEVVSLSTLGFDPVDERDNLIVIIAPSPDDIAGVSAMKKLISRTDKNYVEPDRRLTQPVVVVNHHMVPVDMTGFGKFTTVYHLRLLSVQYMTGDAAPEYVTKLNPWEESTQESDDANTDSSSVEMTSQLESDILNDGSDEDKTIDSNDSSQVGADRSEEDDEALEAAMIHAHELGVHQGVTRAMVIRAYPKPWHVFVDTSPDTDADFEVAATFDIEPSQEDVNFAIVECLEGSEREDELVAQQMQAALEAGQLNRVADMLGILPTDIVTEDKSVFLDSDGNIDSDKPYEGKNWDDLYYDDWFNEDSL</sequence>
<feature type="compositionally biased region" description="Low complexity" evidence="2">
    <location>
        <begin position="198"/>
        <end position="212"/>
    </location>
</feature>